<gene>
    <name evidence="2" type="ORF">C0674_04975</name>
    <name evidence="1" type="ORF">St703_10100</name>
</gene>
<name>A0A410D7C3_9BACL</name>
<protein>
    <recommendedName>
        <fullName evidence="5">DUF1878 domain-containing protein</fullName>
    </recommendedName>
</protein>
<reference evidence="2 3" key="1">
    <citation type="submission" date="2018-01" db="EMBL/GenBank/DDBJ databases">
        <title>Complete genome sequencing of Sporolactobacillus terrae DLG3.</title>
        <authorList>
            <person name="Nam Y.-D."/>
            <person name="Kang J."/>
            <person name="Chung W.-H."/>
        </authorList>
    </citation>
    <scope>NUCLEOTIDE SEQUENCE [LARGE SCALE GENOMIC DNA]</scope>
    <source>
        <strain evidence="2 3">DLG3</strain>
    </source>
</reference>
<evidence type="ECO:0008006" key="5">
    <source>
        <dbReference type="Google" id="ProtNLM"/>
    </source>
</evidence>
<evidence type="ECO:0000313" key="1">
    <source>
        <dbReference type="EMBL" id="BBN98305.1"/>
    </source>
</evidence>
<keyword evidence="3" id="KW-1185">Reference proteome</keyword>
<reference evidence="1 4" key="2">
    <citation type="submission" date="2019-09" db="EMBL/GenBank/DDBJ databases">
        <title>Complete genome sequence of Sporolactobacillus terrae 70-3.</title>
        <authorList>
            <person name="Tanaka N."/>
            <person name="Shiwa Y."/>
            <person name="Fujita N."/>
            <person name="Tanasupawat S."/>
        </authorList>
    </citation>
    <scope>NUCLEOTIDE SEQUENCE [LARGE SCALE GENOMIC DNA]</scope>
    <source>
        <strain evidence="1 4">70-3</strain>
    </source>
</reference>
<evidence type="ECO:0000313" key="3">
    <source>
        <dbReference type="Proteomes" id="UP000285882"/>
    </source>
</evidence>
<dbReference type="RefSeq" id="WP_028983931.1">
    <property type="nucleotide sequence ID" value="NZ_AP021853.1"/>
</dbReference>
<dbReference type="EMBL" id="CP025688">
    <property type="protein sequence ID" value="QAA22018.1"/>
    <property type="molecule type" value="Genomic_DNA"/>
</dbReference>
<dbReference type="Proteomes" id="UP000285882">
    <property type="component" value="Chromosome"/>
</dbReference>
<dbReference type="EMBL" id="AP021853">
    <property type="protein sequence ID" value="BBN98305.1"/>
    <property type="molecule type" value="Genomic_DNA"/>
</dbReference>
<organism evidence="1 4">
    <name type="scientific">Sporolactobacillus terrae</name>
    <dbReference type="NCBI Taxonomy" id="269673"/>
    <lineage>
        <taxon>Bacteria</taxon>
        <taxon>Bacillati</taxon>
        <taxon>Bacillota</taxon>
        <taxon>Bacilli</taxon>
        <taxon>Bacillales</taxon>
        <taxon>Sporolactobacillaceae</taxon>
        <taxon>Sporolactobacillus</taxon>
    </lineage>
</organism>
<evidence type="ECO:0000313" key="2">
    <source>
        <dbReference type="EMBL" id="QAA22018.1"/>
    </source>
</evidence>
<accession>A0A410D7C3</accession>
<sequence length="112" mass="13273">MPFSRFDITLSNKKSQEALEAILYQYRDIIDDLIDELQQINPNYNPSGRYIVELGLSQDESSEIYQYFGINSNKSEEERVKWLSDWLKKNVHECQPDYVLRMVKAFTVDLED</sequence>
<evidence type="ECO:0000313" key="4">
    <source>
        <dbReference type="Proteomes" id="UP000326951"/>
    </source>
</evidence>
<dbReference type="Proteomes" id="UP000326951">
    <property type="component" value="Chromosome"/>
</dbReference>
<dbReference type="AlphaFoldDB" id="A0A410D7C3"/>
<proteinExistence type="predicted"/>